<dbReference type="AlphaFoldDB" id="A0A8H4TGQ1"/>
<comment type="caution">
    <text evidence="14">The sequence shown here is derived from an EMBL/GenBank/DDBJ whole genome shotgun (WGS) entry which is preliminary data.</text>
</comment>
<dbReference type="InterPro" id="IPR048267">
    <property type="entry name" value="Arginosuc_syn_N"/>
</dbReference>
<dbReference type="PANTHER" id="PTHR11587:SF2">
    <property type="entry name" value="ARGININOSUCCINATE SYNTHASE"/>
    <property type="match status" value="1"/>
</dbReference>
<dbReference type="CDD" id="cd01999">
    <property type="entry name" value="ASS"/>
    <property type="match status" value="1"/>
</dbReference>
<evidence type="ECO:0000256" key="7">
    <source>
        <dbReference type="ARBA" id="ARBA00022605"/>
    </source>
</evidence>
<dbReference type="InterPro" id="IPR048268">
    <property type="entry name" value="Arginosuc_syn_C"/>
</dbReference>
<dbReference type="SUPFAM" id="SSF52402">
    <property type="entry name" value="Adenine nucleotide alpha hydrolases-like"/>
    <property type="match status" value="1"/>
</dbReference>
<dbReference type="GO" id="GO:0004055">
    <property type="term" value="F:argininosuccinate synthase activity"/>
    <property type="evidence" value="ECO:0007669"/>
    <property type="project" value="UniProtKB-EC"/>
</dbReference>
<dbReference type="GO" id="GO:0000053">
    <property type="term" value="P:argininosuccinate metabolic process"/>
    <property type="evidence" value="ECO:0007669"/>
    <property type="project" value="TreeGrafter"/>
</dbReference>
<evidence type="ECO:0000313" key="14">
    <source>
        <dbReference type="EMBL" id="KAF4957675.1"/>
    </source>
</evidence>
<dbReference type="OrthoDB" id="1688907at2759"/>
<dbReference type="NCBIfam" id="NF001770">
    <property type="entry name" value="PRK00509.1"/>
    <property type="match status" value="1"/>
</dbReference>
<dbReference type="PROSITE" id="PS00564">
    <property type="entry name" value="ARGININOSUCCIN_SYN_1"/>
    <property type="match status" value="1"/>
</dbReference>
<evidence type="ECO:0000256" key="6">
    <source>
        <dbReference type="ARBA" id="ARBA00022598"/>
    </source>
</evidence>
<dbReference type="EC" id="6.3.4.5" evidence="3"/>
<comment type="subunit">
    <text evidence="2">Homotetramer.</text>
</comment>
<evidence type="ECO:0000256" key="5">
    <source>
        <dbReference type="ARBA" id="ARBA00022571"/>
    </source>
</evidence>
<protein>
    <recommendedName>
        <fullName evidence="4">Argininosuccinate synthase</fullName>
        <ecNumber evidence="3">6.3.4.5</ecNumber>
    </recommendedName>
    <alternativeName>
        <fullName evidence="10">Citrulline--aspartate ligase</fullName>
    </alternativeName>
</protein>
<keyword evidence="7" id="KW-0028">Amino-acid biosynthesis</keyword>
<evidence type="ECO:0000259" key="13">
    <source>
        <dbReference type="Pfam" id="PF20979"/>
    </source>
</evidence>
<keyword evidence="15" id="KW-1185">Reference proteome</keyword>
<dbReference type="SUPFAM" id="SSF69864">
    <property type="entry name" value="Argininosuccinate synthetase, C-terminal domain"/>
    <property type="match status" value="1"/>
</dbReference>
<dbReference type="GO" id="GO:0005737">
    <property type="term" value="C:cytoplasm"/>
    <property type="evidence" value="ECO:0007669"/>
    <property type="project" value="TreeGrafter"/>
</dbReference>
<feature type="domain" description="Arginosuccinate synthase C-terminal" evidence="13">
    <location>
        <begin position="180"/>
        <end position="403"/>
    </location>
</feature>
<dbReference type="Pfam" id="PF00764">
    <property type="entry name" value="Arginosuc_synth"/>
    <property type="match status" value="1"/>
</dbReference>
<keyword evidence="8" id="KW-0547">Nucleotide-binding</keyword>
<keyword evidence="5" id="KW-0055">Arginine biosynthesis</keyword>
<evidence type="ECO:0000256" key="1">
    <source>
        <dbReference type="ARBA" id="ARBA00004967"/>
    </source>
</evidence>
<dbReference type="GO" id="GO:0005524">
    <property type="term" value="F:ATP binding"/>
    <property type="evidence" value="ECO:0007669"/>
    <property type="project" value="UniProtKB-KW"/>
</dbReference>
<dbReference type="InterPro" id="IPR001518">
    <property type="entry name" value="Arginosuc_synth"/>
</dbReference>
<dbReference type="FunFam" id="3.40.50.620:FF:000019">
    <property type="entry name" value="Argininosuccinate synthase"/>
    <property type="match status" value="1"/>
</dbReference>
<evidence type="ECO:0000256" key="2">
    <source>
        <dbReference type="ARBA" id="ARBA00011881"/>
    </source>
</evidence>
<evidence type="ECO:0000256" key="8">
    <source>
        <dbReference type="ARBA" id="ARBA00022741"/>
    </source>
</evidence>
<name>A0A8H4TGQ1_9HYPO</name>
<evidence type="ECO:0000256" key="9">
    <source>
        <dbReference type="ARBA" id="ARBA00022840"/>
    </source>
</evidence>
<evidence type="ECO:0000313" key="15">
    <source>
        <dbReference type="Proteomes" id="UP000604273"/>
    </source>
</evidence>
<dbReference type="InterPro" id="IPR014729">
    <property type="entry name" value="Rossmann-like_a/b/a_fold"/>
</dbReference>
<evidence type="ECO:0000256" key="10">
    <source>
        <dbReference type="ARBA" id="ARBA00029916"/>
    </source>
</evidence>
<dbReference type="FunFam" id="3.90.1260.10:FF:000003">
    <property type="entry name" value="Argininosuccinate synthase"/>
    <property type="match status" value="1"/>
</dbReference>
<reference evidence="14" key="2">
    <citation type="submission" date="2020-05" db="EMBL/GenBank/DDBJ databases">
        <authorList>
            <person name="Kim H.-S."/>
            <person name="Proctor R.H."/>
            <person name="Brown D.W."/>
        </authorList>
    </citation>
    <scope>NUCLEOTIDE SEQUENCE</scope>
    <source>
        <strain evidence="14">NRRL 45417</strain>
    </source>
</reference>
<dbReference type="InterPro" id="IPR024074">
    <property type="entry name" value="AS_cat/multimer_dom_body"/>
</dbReference>
<dbReference type="Proteomes" id="UP000604273">
    <property type="component" value="Unassembled WGS sequence"/>
</dbReference>
<dbReference type="PANTHER" id="PTHR11587">
    <property type="entry name" value="ARGININOSUCCINATE SYNTHASE"/>
    <property type="match status" value="1"/>
</dbReference>
<evidence type="ECO:0000256" key="11">
    <source>
        <dbReference type="ARBA" id="ARBA00060987"/>
    </source>
</evidence>
<sequence length="417" mass="46692">MSKGRVCLAYSGGLDTSTILKWLILEGYEVVCFLADVGQVEDFDAVEKKALALGAERMIIQNLQKEFVEQIVFRAIQCNAIYEDRYLLGTALARPVIARAQAKATSMTLSIMKTLIHRSLTEPLSQVRFELAFKACNPSIKVIAPWRLPEFCEKFQGRQDLLKFAAENNIPVSSTPKAPWSQDENLVHCSYEAGILEDPDHTPPKDLWTQTVDPLEAPDKPLDFTVYFEKGLPVKVASPDQEATDSVELFKLLNKIGHDHGIGRIDIVENRWIGLKSRGCYDTPGLTIARLAHVDLEGLVLDSKVRKLRDQFVTIEWSQCLYNGMYFSPEREWLDEAIVSAQKGVNGQVRLRAYKGNVYVLGRSSETSSLYSQEDASMDSLDTFSPMDSTGFIAIQSIRLEKYGAQKAKDGQPLSQS</sequence>
<dbReference type="UniPathway" id="UPA00068">
    <property type="reaction ID" value="UER00113"/>
</dbReference>
<dbReference type="EMBL" id="JABFAI010000064">
    <property type="protein sequence ID" value="KAF4957675.1"/>
    <property type="molecule type" value="Genomic_DNA"/>
</dbReference>
<evidence type="ECO:0000259" key="12">
    <source>
        <dbReference type="Pfam" id="PF00764"/>
    </source>
</evidence>
<dbReference type="InterPro" id="IPR023434">
    <property type="entry name" value="Arginosuc_synth_type_1_subfam"/>
</dbReference>
<dbReference type="GO" id="GO:0000050">
    <property type="term" value="P:urea cycle"/>
    <property type="evidence" value="ECO:0007669"/>
    <property type="project" value="TreeGrafter"/>
</dbReference>
<organism evidence="14 15">
    <name type="scientific">Fusarium gaditjirri</name>
    <dbReference type="NCBI Taxonomy" id="282569"/>
    <lineage>
        <taxon>Eukaryota</taxon>
        <taxon>Fungi</taxon>
        <taxon>Dikarya</taxon>
        <taxon>Ascomycota</taxon>
        <taxon>Pezizomycotina</taxon>
        <taxon>Sordariomycetes</taxon>
        <taxon>Hypocreomycetidae</taxon>
        <taxon>Hypocreales</taxon>
        <taxon>Nectriaceae</taxon>
        <taxon>Fusarium</taxon>
        <taxon>Fusarium nisikadoi species complex</taxon>
    </lineage>
</organism>
<dbReference type="Pfam" id="PF20979">
    <property type="entry name" value="Arginosuc_syn_C"/>
    <property type="match status" value="1"/>
</dbReference>
<reference evidence="14" key="1">
    <citation type="journal article" date="2020" name="BMC Genomics">
        <title>Correction to: Identification and distribution of gene clusters required for synthesis of sphingolipid metabolism inhibitors in diverse species of the filamentous fungus Fusarium.</title>
        <authorList>
            <person name="Kim H.S."/>
            <person name="Lohmar J.M."/>
            <person name="Busman M."/>
            <person name="Brown D.W."/>
            <person name="Naumann T.A."/>
            <person name="Divon H.H."/>
            <person name="Lysoe E."/>
            <person name="Uhlig S."/>
            <person name="Proctor R.H."/>
        </authorList>
    </citation>
    <scope>NUCLEOTIDE SEQUENCE</scope>
    <source>
        <strain evidence="14">NRRL 45417</strain>
    </source>
</reference>
<dbReference type="Gene3D" id="3.90.1260.10">
    <property type="entry name" value="Argininosuccinate synthetase, chain A, domain 2"/>
    <property type="match status" value="1"/>
</dbReference>
<evidence type="ECO:0000256" key="4">
    <source>
        <dbReference type="ARBA" id="ARBA00014810"/>
    </source>
</evidence>
<proteinExistence type="inferred from homology"/>
<comment type="similarity">
    <text evidence="11">Belongs to the argininosuccinate synthase family. Type 1 subfamily.</text>
</comment>
<dbReference type="InterPro" id="IPR018223">
    <property type="entry name" value="Arginosuc_synth_CS"/>
</dbReference>
<keyword evidence="6" id="KW-0436">Ligase</keyword>
<dbReference type="Gene3D" id="3.40.50.620">
    <property type="entry name" value="HUPs"/>
    <property type="match status" value="1"/>
</dbReference>
<feature type="domain" description="Arginosuccinate synthase-like N-terminal" evidence="12">
    <location>
        <begin position="5"/>
        <end position="171"/>
    </location>
</feature>
<comment type="pathway">
    <text evidence="1">Amino-acid biosynthesis; L-arginine biosynthesis; L-arginine from L-ornithine and carbamoyl phosphate: step 2/3.</text>
</comment>
<gene>
    <name evidence="14" type="ORF">FGADI_2914</name>
</gene>
<dbReference type="GO" id="GO:0006526">
    <property type="term" value="P:L-arginine biosynthetic process"/>
    <property type="evidence" value="ECO:0007669"/>
    <property type="project" value="UniProtKB-UniPathway"/>
</dbReference>
<dbReference type="NCBIfam" id="TIGR00032">
    <property type="entry name" value="argG"/>
    <property type="match status" value="1"/>
</dbReference>
<accession>A0A8H4TGQ1</accession>
<keyword evidence="9" id="KW-0067">ATP-binding</keyword>
<evidence type="ECO:0000256" key="3">
    <source>
        <dbReference type="ARBA" id="ARBA00012286"/>
    </source>
</evidence>